<name>A0A4W3GJF4_CALMI</name>
<keyword evidence="9" id="KW-0812">Transmembrane</keyword>
<dbReference type="CDD" id="cd00098">
    <property type="entry name" value="IgC1"/>
    <property type="match status" value="1"/>
</dbReference>
<feature type="domain" description="Ig-like" evidence="10">
    <location>
        <begin position="112"/>
        <end position="187"/>
    </location>
</feature>
<organism evidence="11 12">
    <name type="scientific">Callorhinchus milii</name>
    <name type="common">Ghost shark</name>
    <dbReference type="NCBI Taxonomy" id="7868"/>
    <lineage>
        <taxon>Eukaryota</taxon>
        <taxon>Metazoa</taxon>
        <taxon>Chordata</taxon>
        <taxon>Craniata</taxon>
        <taxon>Vertebrata</taxon>
        <taxon>Chondrichthyes</taxon>
        <taxon>Holocephali</taxon>
        <taxon>Chimaeriformes</taxon>
        <taxon>Callorhinchidae</taxon>
        <taxon>Callorhinchus</taxon>
    </lineage>
</organism>
<dbReference type="InterPro" id="IPR013783">
    <property type="entry name" value="Ig-like_fold"/>
</dbReference>
<dbReference type="InterPro" id="IPR050380">
    <property type="entry name" value="Immune_Resp_Modulators"/>
</dbReference>
<protein>
    <recommendedName>
        <fullName evidence="10">Ig-like domain-containing protein</fullName>
    </recommendedName>
</protein>
<dbReference type="GeneTree" id="ENSGT00940000161491"/>
<reference evidence="11" key="4">
    <citation type="submission" date="2025-08" db="UniProtKB">
        <authorList>
            <consortium name="Ensembl"/>
        </authorList>
    </citation>
    <scope>IDENTIFICATION</scope>
</reference>
<keyword evidence="9" id="KW-0472">Membrane</keyword>
<dbReference type="Proteomes" id="UP000314986">
    <property type="component" value="Unassembled WGS sequence"/>
</dbReference>
<evidence type="ECO:0000256" key="6">
    <source>
        <dbReference type="ARBA" id="ARBA00023180"/>
    </source>
</evidence>
<dbReference type="Ensembl" id="ENSCMIT00000003893.1">
    <property type="protein sequence ID" value="ENSCMIP00000003748.1"/>
    <property type="gene ID" value="ENSCMIG00000002252.1"/>
</dbReference>
<keyword evidence="5" id="KW-1015">Disulfide bond</keyword>
<dbReference type="GO" id="GO:0019814">
    <property type="term" value="C:immunoglobulin complex"/>
    <property type="evidence" value="ECO:0007669"/>
    <property type="project" value="UniProtKB-KW"/>
</dbReference>
<reference evidence="12" key="1">
    <citation type="journal article" date="2006" name="Science">
        <title>Ancient noncoding elements conserved in the human genome.</title>
        <authorList>
            <person name="Venkatesh B."/>
            <person name="Kirkness E.F."/>
            <person name="Loh Y.H."/>
            <person name="Halpern A.L."/>
            <person name="Lee A.P."/>
            <person name="Johnson J."/>
            <person name="Dandona N."/>
            <person name="Viswanathan L.D."/>
            <person name="Tay A."/>
            <person name="Venter J.C."/>
            <person name="Strausberg R.L."/>
            <person name="Brenner S."/>
        </authorList>
    </citation>
    <scope>NUCLEOTIDE SEQUENCE [LARGE SCALE GENOMIC DNA]</scope>
</reference>
<dbReference type="AlphaFoldDB" id="A0A4W3GJF4"/>
<evidence type="ECO:0000259" key="10">
    <source>
        <dbReference type="PROSITE" id="PS50835"/>
    </source>
</evidence>
<dbReference type="SMART" id="SM00407">
    <property type="entry name" value="IGc1"/>
    <property type="match status" value="3"/>
</dbReference>
<feature type="transmembrane region" description="Helical" evidence="9">
    <location>
        <begin position="319"/>
        <end position="343"/>
    </location>
</feature>
<dbReference type="CDD" id="cd05768">
    <property type="entry name" value="IgC1_CH3_IgAGD_CH4_IgAEM"/>
    <property type="match status" value="1"/>
</dbReference>
<evidence type="ECO:0000313" key="12">
    <source>
        <dbReference type="Proteomes" id="UP000314986"/>
    </source>
</evidence>
<feature type="domain" description="Ig-like" evidence="10">
    <location>
        <begin position="197"/>
        <end position="297"/>
    </location>
</feature>
<proteinExistence type="predicted"/>
<dbReference type="InterPro" id="IPR007110">
    <property type="entry name" value="Ig-like_dom"/>
</dbReference>
<dbReference type="InParanoid" id="A0A4W3GJF4"/>
<evidence type="ECO:0000256" key="9">
    <source>
        <dbReference type="SAM" id="Phobius"/>
    </source>
</evidence>
<dbReference type="PROSITE" id="PS50835">
    <property type="entry name" value="IG_LIKE"/>
    <property type="match status" value="3"/>
</dbReference>
<dbReference type="STRING" id="7868.ENSCMIP00000003748"/>
<keyword evidence="12" id="KW-1185">Reference proteome</keyword>
<evidence type="ECO:0000313" key="11">
    <source>
        <dbReference type="Ensembl" id="ENSCMIP00000003748.1"/>
    </source>
</evidence>
<dbReference type="InterPro" id="IPR036179">
    <property type="entry name" value="Ig-like_dom_sf"/>
</dbReference>
<sequence length="350" mass="39012">MQKPATVVCLISGFRPDNLRVDWLKDWQPINSGVVTSPSVKGNGTFSTSSRLTVPAREWKSGSVYTCQVTHDPTHTIIVNNITKYYPGGGCLEQVKVSFLPPSPKQVLMECTVTLTCVVTNAPLDVNVTWTNEQTHLQSGYGKPSATEPKEVISKLNISTQDWTSGKVYFCVASHDDMPTPKRGKISKGQVGYTKQPSVYLLLPSAEELSAQQTVTLSCLVKDFSPKEIFVEWTVNDHLIDGNKYKNTELMAESSDGNTSMYSMLSISAREWDRGYSFSCVVGHETFPLKTLTRVVNKSSDFPNEMTLEVFQQDERDNLWPTASTFIILFFLCIFYSAAVTLFKVGRVHS</sequence>
<dbReference type="SUPFAM" id="SSF48726">
    <property type="entry name" value="Immunoglobulin"/>
    <property type="match status" value="3"/>
</dbReference>
<reference evidence="12" key="3">
    <citation type="journal article" date="2014" name="Nature">
        <title>Elephant shark genome provides unique insights into gnathostome evolution.</title>
        <authorList>
            <consortium name="International Elephant Shark Genome Sequencing Consortium"/>
            <person name="Venkatesh B."/>
            <person name="Lee A.P."/>
            <person name="Ravi V."/>
            <person name="Maurya A.K."/>
            <person name="Lian M.M."/>
            <person name="Swann J.B."/>
            <person name="Ohta Y."/>
            <person name="Flajnik M.F."/>
            <person name="Sutoh Y."/>
            <person name="Kasahara M."/>
            <person name="Hoon S."/>
            <person name="Gangu V."/>
            <person name="Roy S.W."/>
            <person name="Irimia M."/>
            <person name="Korzh V."/>
            <person name="Kondrychyn I."/>
            <person name="Lim Z.W."/>
            <person name="Tay B.H."/>
            <person name="Tohari S."/>
            <person name="Kong K.W."/>
            <person name="Ho S."/>
            <person name="Lorente-Galdos B."/>
            <person name="Quilez J."/>
            <person name="Marques-Bonet T."/>
            <person name="Raney B.J."/>
            <person name="Ingham P.W."/>
            <person name="Tay A."/>
            <person name="Hillier L.W."/>
            <person name="Minx P."/>
            <person name="Boehm T."/>
            <person name="Wilson R.K."/>
            <person name="Brenner S."/>
            <person name="Warren W.C."/>
        </authorList>
    </citation>
    <scope>NUCLEOTIDE SEQUENCE [LARGE SCALE GENOMIC DNA]</scope>
</reference>
<reference evidence="11" key="5">
    <citation type="submission" date="2025-09" db="UniProtKB">
        <authorList>
            <consortium name="Ensembl"/>
        </authorList>
    </citation>
    <scope>IDENTIFICATION</scope>
</reference>
<dbReference type="FunFam" id="2.60.40.10:FF:000463">
    <property type="entry name" value="Immunoglobulin heavy constant gamma 1"/>
    <property type="match status" value="1"/>
</dbReference>
<dbReference type="PROSITE" id="PS00290">
    <property type="entry name" value="IG_MHC"/>
    <property type="match status" value="3"/>
</dbReference>
<evidence type="ECO:0000256" key="5">
    <source>
        <dbReference type="ARBA" id="ARBA00023157"/>
    </source>
</evidence>
<dbReference type="FunCoup" id="A0A4W3GJF4">
    <property type="interactions" value="6"/>
</dbReference>
<dbReference type="GO" id="GO:0002250">
    <property type="term" value="P:adaptive immune response"/>
    <property type="evidence" value="ECO:0007669"/>
    <property type="project" value="UniProtKB-KW"/>
</dbReference>
<keyword evidence="3" id="KW-0391">Immunity</keyword>
<dbReference type="Gene3D" id="2.60.40.10">
    <property type="entry name" value="Immunoglobulins"/>
    <property type="match status" value="3"/>
</dbReference>
<evidence type="ECO:0000256" key="7">
    <source>
        <dbReference type="ARBA" id="ARBA00023319"/>
    </source>
</evidence>
<reference evidence="12" key="2">
    <citation type="journal article" date="2007" name="PLoS Biol.">
        <title>Survey sequencing and comparative analysis of the elephant shark (Callorhinchus milii) genome.</title>
        <authorList>
            <person name="Venkatesh B."/>
            <person name="Kirkness E.F."/>
            <person name="Loh Y.H."/>
            <person name="Halpern A.L."/>
            <person name="Lee A.P."/>
            <person name="Johnson J."/>
            <person name="Dandona N."/>
            <person name="Viswanathan L.D."/>
            <person name="Tay A."/>
            <person name="Venter J.C."/>
            <person name="Strausberg R.L."/>
            <person name="Brenner S."/>
        </authorList>
    </citation>
    <scope>NUCLEOTIDE SEQUENCE [LARGE SCALE GENOMIC DNA]</scope>
</reference>
<accession>A0A4W3GJF4</accession>
<dbReference type="Pfam" id="PF07654">
    <property type="entry name" value="C1-set"/>
    <property type="match status" value="3"/>
</dbReference>
<keyword evidence="4" id="KW-1064">Adaptive immunity</keyword>
<evidence type="ECO:0000256" key="3">
    <source>
        <dbReference type="ARBA" id="ARBA00022859"/>
    </source>
</evidence>
<dbReference type="PANTHER" id="PTHR23411">
    <property type="entry name" value="TAPASIN"/>
    <property type="match status" value="1"/>
</dbReference>
<dbReference type="OMA" id="LMECTVT"/>
<keyword evidence="9" id="KW-1133">Transmembrane helix</keyword>
<dbReference type="InterPro" id="IPR003597">
    <property type="entry name" value="Ig_C1-set"/>
</dbReference>
<comment type="subcellular location">
    <subcellularLocation>
        <location evidence="1">Secreted</location>
    </subcellularLocation>
</comment>
<evidence type="ECO:0000256" key="1">
    <source>
        <dbReference type="ARBA" id="ARBA00004613"/>
    </source>
</evidence>
<evidence type="ECO:0000256" key="4">
    <source>
        <dbReference type="ARBA" id="ARBA00023130"/>
    </source>
</evidence>
<keyword evidence="8" id="KW-1280">Immunoglobulin</keyword>
<evidence type="ECO:0000256" key="8">
    <source>
        <dbReference type="ARBA" id="ARBA00043265"/>
    </source>
</evidence>
<dbReference type="FunFam" id="2.60.40.10:FF:000283">
    <property type="entry name" value="Immunoglobulin kappa constant"/>
    <property type="match status" value="1"/>
</dbReference>
<keyword evidence="6" id="KW-0325">Glycoprotein</keyword>
<keyword evidence="7" id="KW-0393">Immunoglobulin domain</keyword>
<dbReference type="GO" id="GO:0005576">
    <property type="term" value="C:extracellular region"/>
    <property type="evidence" value="ECO:0007669"/>
    <property type="project" value="UniProtKB-SubCell"/>
</dbReference>
<dbReference type="InterPro" id="IPR003006">
    <property type="entry name" value="Ig/MHC_CS"/>
</dbReference>
<evidence type="ECO:0000256" key="2">
    <source>
        <dbReference type="ARBA" id="ARBA00022525"/>
    </source>
</evidence>
<feature type="domain" description="Ig-like" evidence="10">
    <location>
        <begin position="1"/>
        <end position="83"/>
    </location>
</feature>
<keyword evidence="2" id="KW-0964">Secreted</keyword>